<evidence type="ECO:0000313" key="7">
    <source>
        <dbReference type="Proteomes" id="UP000321291"/>
    </source>
</evidence>
<feature type="domain" description="Bacterial phospholipase C C-terminal" evidence="5">
    <location>
        <begin position="736"/>
        <end position="820"/>
    </location>
</feature>
<accession>A0A5B8VPV0</accession>
<dbReference type="PANTHER" id="PTHR31956:SF1">
    <property type="entry name" value="NON-SPECIFIC PHOSPHOLIPASE C1"/>
    <property type="match status" value="1"/>
</dbReference>
<dbReference type="InterPro" id="IPR019546">
    <property type="entry name" value="TAT_signal_bac_arc"/>
</dbReference>
<feature type="compositionally biased region" description="Low complexity" evidence="4">
    <location>
        <begin position="16"/>
        <end position="28"/>
    </location>
</feature>
<keyword evidence="7" id="KW-1185">Reference proteome</keyword>
<dbReference type="NCBIfam" id="TIGR01409">
    <property type="entry name" value="TAT_signal_seq"/>
    <property type="match status" value="1"/>
</dbReference>
<dbReference type="InterPro" id="IPR007312">
    <property type="entry name" value="Phosphoesterase"/>
</dbReference>
<name>A0A5B8VPV0_9BACT</name>
<dbReference type="Gene3D" id="3.40.720.10">
    <property type="entry name" value="Alkaline Phosphatase, subunit A"/>
    <property type="match status" value="2"/>
</dbReference>
<dbReference type="InterPro" id="IPR017850">
    <property type="entry name" value="Alkaline_phosphatase_core_sf"/>
</dbReference>
<evidence type="ECO:0000256" key="3">
    <source>
        <dbReference type="ARBA" id="ARBA00022801"/>
    </source>
</evidence>
<dbReference type="OrthoDB" id="980947at2"/>
<dbReference type="KEGG" id="agi:FSB73_20260"/>
<dbReference type="RefSeq" id="WP_146786464.1">
    <property type="nucleotide sequence ID" value="NZ_CP042434.1"/>
</dbReference>
<dbReference type="NCBIfam" id="TIGR03396">
    <property type="entry name" value="PC_PLC"/>
    <property type="match status" value="1"/>
</dbReference>
<evidence type="ECO:0000256" key="4">
    <source>
        <dbReference type="SAM" id="MobiDB-lite"/>
    </source>
</evidence>
<dbReference type="InterPro" id="IPR006311">
    <property type="entry name" value="TAT_signal"/>
</dbReference>
<keyword evidence="3" id="KW-0378">Hydrolase</keyword>
<dbReference type="Proteomes" id="UP000321291">
    <property type="component" value="Chromosome"/>
</dbReference>
<evidence type="ECO:0000259" key="5">
    <source>
        <dbReference type="Pfam" id="PF05506"/>
    </source>
</evidence>
<dbReference type="InterPro" id="IPR017767">
    <property type="entry name" value="PC-PLC"/>
</dbReference>
<dbReference type="Pfam" id="PF05506">
    <property type="entry name" value="PLipase_C_C"/>
    <property type="match status" value="2"/>
</dbReference>
<feature type="domain" description="Bacterial phospholipase C C-terminal" evidence="5">
    <location>
        <begin position="664"/>
        <end position="728"/>
    </location>
</feature>
<dbReference type="GO" id="GO:0034480">
    <property type="term" value="F:phosphatidylcholine phospholipase C activity"/>
    <property type="evidence" value="ECO:0007669"/>
    <property type="project" value="UniProtKB-EC"/>
</dbReference>
<comment type="similarity">
    <text evidence="1">Belongs to the bacterial phospholipase C family.</text>
</comment>
<dbReference type="PROSITE" id="PS51318">
    <property type="entry name" value="TAT"/>
    <property type="match status" value="1"/>
</dbReference>
<dbReference type="Pfam" id="PF04185">
    <property type="entry name" value="Phosphoesterase"/>
    <property type="match status" value="1"/>
</dbReference>
<dbReference type="GO" id="GO:0016042">
    <property type="term" value="P:lipid catabolic process"/>
    <property type="evidence" value="ECO:0007669"/>
    <property type="project" value="InterPro"/>
</dbReference>
<proteinExistence type="inferred from homology"/>
<reference evidence="6 7" key="1">
    <citation type="journal article" date="2017" name="Int. J. Syst. Evol. Microbiol.">
        <title>Arachidicoccus ginsenosidivorans sp. nov., with ginsenoside-converting activity isolated from ginseng cultivating soil.</title>
        <authorList>
            <person name="Siddiqi M.Z."/>
            <person name="Aslam Z."/>
            <person name="Im W.T."/>
        </authorList>
    </citation>
    <scope>NUCLEOTIDE SEQUENCE [LARGE SCALE GENOMIC DNA]</scope>
    <source>
        <strain evidence="6 7">Gsoil 809</strain>
    </source>
</reference>
<dbReference type="EMBL" id="CP042434">
    <property type="protein sequence ID" value="QEC73654.1"/>
    <property type="molecule type" value="Genomic_DNA"/>
</dbReference>
<dbReference type="EC" id="3.1.4.3" evidence="2"/>
<dbReference type="InterPro" id="IPR008475">
    <property type="entry name" value="PLipase_C_C"/>
</dbReference>
<gene>
    <name evidence="6" type="ORF">FSB73_20260</name>
</gene>
<feature type="region of interest" description="Disordered" evidence="4">
    <location>
        <begin position="1"/>
        <end position="41"/>
    </location>
</feature>
<dbReference type="AlphaFoldDB" id="A0A5B8VPV0"/>
<evidence type="ECO:0000256" key="1">
    <source>
        <dbReference type="ARBA" id="ARBA00009717"/>
    </source>
</evidence>
<evidence type="ECO:0000256" key="2">
    <source>
        <dbReference type="ARBA" id="ARBA00012018"/>
    </source>
</evidence>
<organism evidence="6 7">
    <name type="scientific">Arachidicoccus ginsenosidivorans</name>
    <dbReference type="NCBI Taxonomy" id="496057"/>
    <lineage>
        <taxon>Bacteria</taxon>
        <taxon>Pseudomonadati</taxon>
        <taxon>Bacteroidota</taxon>
        <taxon>Chitinophagia</taxon>
        <taxon>Chitinophagales</taxon>
        <taxon>Chitinophagaceae</taxon>
        <taxon>Arachidicoccus</taxon>
    </lineage>
</organism>
<sequence length="840" mass="95422">MRNNNAAGNNKDKNPNNKSNSNSNNRSNYQAEDIENKPFDQCSHTATTTTRREFLKNAAILSGAAGLTSVLPFSIQKAMAINADKNTTFYDAEHIVLLMQENRSFDHIFGSMKGVRGFNDPRAKRLPSGDKVWIQRDKDGRAFPPFHIDIQKTKVTWQGGLAHSWKDQSLARNDGKYDQWIPQKSAMTMGHYQREDVPFYYAMADAFTLCDHNFCSSLTGTTPNRLFFWTGNIRPDLSDSSVPAVENYFAESRDNAYVDWSTFPELLEDSQVSWKIYQNELWTVNLQPDKRDYWLGNYGDNAIEYVKRHNVKLSAYFRKNGDHTVKPALSAAEVVSKFNKLSAKGKNLVNKAFTTNIDEKGDYLKLTDFTYTDDKGKKWTIEIPKNDIFKQFRQDVQTGELPTVSWLVAPQSFSDHTSTPLYGTWYVSQVLDILTQNPEVWKKTIFILNYDENDGYYDHLPPFVVPRPGDPLAGKVSPGIDTWADYHKKDDLPIGLGYRVPMIIASPWSKGGFVNSQISDHTSILMFLENFLHRKTGKQIKSPHVSTWRRAVCSDLSSAFRPYRGEKIPLPDFLDKDASIIRIQNARNKPKQLIPDPLTDKEIELINRLPSFDPKCAAFMPTQEKGIRPACALPHQYIVEGNFKPNDKVIQLKLGVESLPGTPNEHTKGGAFKMYTTGVFNKEKGKTWHYATGADMTVEDEIDINRFEDQQYDLHIDGPNGFYRGLAGGANDPHLEVQCLYEKKSKGFTGDIELVLRNASNKALEIRLKDNAYKTKDYELTLAAGSEKKVGISLKKQYGWYDFSVFIKNEELYLRRYAGHVETGKPSMTDPFMGGIIEGS</sequence>
<protein>
    <recommendedName>
        <fullName evidence="2">phospholipase C</fullName>
        <ecNumber evidence="2">3.1.4.3</ecNumber>
    </recommendedName>
</protein>
<evidence type="ECO:0000313" key="6">
    <source>
        <dbReference type="EMBL" id="QEC73654.1"/>
    </source>
</evidence>
<dbReference type="PANTHER" id="PTHR31956">
    <property type="entry name" value="NON-SPECIFIC PHOSPHOLIPASE C4-RELATED"/>
    <property type="match status" value="1"/>
</dbReference>